<evidence type="ECO:0000256" key="1">
    <source>
        <dbReference type="SAM" id="SignalP"/>
    </source>
</evidence>
<evidence type="ECO:0000313" key="3">
    <source>
        <dbReference type="Proteomes" id="UP001303473"/>
    </source>
</evidence>
<proteinExistence type="predicted"/>
<dbReference type="AlphaFoldDB" id="A0AAN6N4U4"/>
<evidence type="ECO:0000313" key="2">
    <source>
        <dbReference type="EMBL" id="KAK3938835.1"/>
    </source>
</evidence>
<feature type="chain" id="PRO_5042934881" evidence="1">
    <location>
        <begin position="18"/>
        <end position="260"/>
    </location>
</feature>
<name>A0AAN6N4U4_9PEZI</name>
<dbReference type="EMBL" id="MU853821">
    <property type="protein sequence ID" value="KAK3938835.1"/>
    <property type="molecule type" value="Genomic_DNA"/>
</dbReference>
<keyword evidence="3" id="KW-1185">Reference proteome</keyword>
<sequence>MRFSFLLVSLLAPCVLGNKVAGPWQMLFLWYAYQLDVRANGTPAKIAVGCVGTNSGHCYFDELLQYAQRAGQRWNGQSGVGQDLKPDVVSTADSLTKGGYVPNWDNEQLFGKGSNIPQTLAKQWGELIDRVQNIRSTTKIDVSDLVDPLKLAVQGTHEMRLMDNSPELFKALTGYLGYTPEQKTRTALNGQTIVEVDETATQAKHSDFDSKFPGFFAWVDNIKKTSPQRFKQSGLKDFVLHNNAVQEIQRFETRLNAGCA</sequence>
<comment type="caution">
    <text evidence="2">The sequence shown here is derived from an EMBL/GenBank/DDBJ whole genome shotgun (WGS) entry which is preliminary data.</text>
</comment>
<feature type="signal peptide" evidence="1">
    <location>
        <begin position="1"/>
        <end position="17"/>
    </location>
</feature>
<reference evidence="3" key="1">
    <citation type="journal article" date="2023" name="Mol. Phylogenet. Evol.">
        <title>Genome-scale phylogeny and comparative genomics of the fungal order Sordariales.</title>
        <authorList>
            <person name="Hensen N."/>
            <person name="Bonometti L."/>
            <person name="Westerberg I."/>
            <person name="Brannstrom I.O."/>
            <person name="Guillou S."/>
            <person name="Cros-Aarteil S."/>
            <person name="Calhoun S."/>
            <person name="Haridas S."/>
            <person name="Kuo A."/>
            <person name="Mondo S."/>
            <person name="Pangilinan J."/>
            <person name="Riley R."/>
            <person name="LaButti K."/>
            <person name="Andreopoulos B."/>
            <person name="Lipzen A."/>
            <person name="Chen C."/>
            <person name="Yan M."/>
            <person name="Daum C."/>
            <person name="Ng V."/>
            <person name="Clum A."/>
            <person name="Steindorff A."/>
            <person name="Ohm R.A."/>
            <person name="Martin F."/>
            <person name="Silar P."/>
            <person name="Natvig D.O."/>
            <person name="Lalanne C."/>
            <person name="Gautier V."/>
            <person name="Ament-Velasquez S.L."/>
            <person name="Kruys A."/>
            <person name="Hutchinson M.I."/>
            <person name="Powell A.J."/>
            <person name="Barry K."/>
            <person name="Miller A.N."/>
            <person name="Grigoriev I.V."/>
            <person name="Debuchy R."/>
            <person name="Gladieux P."/>
            <person name="Hiltunen Thoren M."/>
            <person name="Johannesson H."/>
        </authorList>
    </citation>
    <scope>NUCLEOTIDE SEQUENCE [LARGE SCALE GENOMIC DNA]</scope>
    <source>
        <strain evidence="3">CBS 340.73</strain>
    </source>
</reference>
<accession>A0AAN6N4U4</accession>
<organism evidence="2 3">
    <name type="scientific">Diplogelasinospora grovesii</name>
    <dbReference type="NCBI Taxonomy" id="303347"/>
    <lineage>
        <taxon>Eukaryota</taxon>
        <taxon>Fungi</taxon>
        <taxon>Dikarya</taxon>
        <taxon>Ascomycota</taxon>
        <taxon>Pezizomycotina</taxon>
        <taxon>Sordariomycetes</taxon>
        <taxon>Sordariomycetidae</taxon>
        <taxon>Sordariales</taxon>
        <taxon>Diplogelasinosporaceae</taxon>
        <taxon>Diplogelasinospora</taxon>
    </lineage>
</organism>
<keyword evidence="1" id="KW-0732">Signal</keyword>
<dbReference type="Proteomes" id="UP001303473">
    <property type="component" value="Unassembled WGS sequence"/>
</dbReference>
<gene>
    <name evidence="2" type="ORF">QBC46DRAFT_409750</name>
</gene>
<protein>
    <submittedName>
        <fullName evidence="2">Uncharacterized protein</fullName>
    </submittedName>
</protein>